<dbReference type="AlphaFoldDB" id="A0A7C8R4L2"/>
<organism evidence="1 2">
    <name type="scientific">Orbilia oligospora</name>
    <name type="common">Nematode-trapping fungus</name>
    <name type="synonym">Arthrobotrys oligospora</name>
    <dbReference type="NCBI Taxonomy" id="2813651"/>
    <lineage>
        <taxon>Eukaryota</taxon>
        <taxon>Fungi</taxon>
        <taxon>Dikarya</taxon>
        <taxon>Ascomycota</taxon>
        <taxon>Pezizomycotina</taxon>
        <taxon>Orbiliomycetes</taxon>
        <taxon>Orbiliales</taxon>
        <taxon>Orbiliaceae</taxon>
        <taxon>Orbilia</taxon>
    </lineage>
</organism>
<gene>
    <name evidence="1" type="ORF">TWF970_009932</name>
</gene>
<evidence type="ECO:0000313" key="1">
    <source>
        <dbReference type="EMBL" id="KAF3272914.1"/>
    </source>
</evidence>
<sequence>MFSLAINLDVSDVPKARLPSGDFWEGPFLSRGKKLRRGRRRDFFFEDTHFSSLKRPHRIGWAPAIMGSKPDCSWLELSQKGGCLSLDGDYSACCGLLGVSKRLSVGMDKTRTIRGWDQSPCVTTDPFGIISKDQFGLQVQREFSIASNTVDIKKWLCLLPLATHLQPICFMISSYTLWKELAAVA</sequence>
<accession>A0A7C8R4L2</accession>
<name>A0A7C8R4L2_ORBOL</name>
<proteinExistence type="predicted"/>
<protein>
    <submittedName>
        <fullName evidence="1">Uncharacterized protein</fullName>
    </submittedName>
</protein>
<reference evidence="1 2" key="1">
    <citation type="submission" date="2020-01" db="EMBL/GenBank/DDBJ databases">
        <authorList>
            <person name="Palmer J.M."/>
        </authorList>
    </citation>
    <scope>NUCLEOTIDE SEQUENCE [LARGE SCALE GENOMIC DNA]</scope>
    <source>
        <strain evidence="1 2">TWF970</strain>
    </source>
</reference>
<comment type="caution">
    <text evidence="1">The sequence shown here is derived from an EMBL/GenBank/DDBJ whole genome shotgun (WGS) entry which is preliminary data.</text>
</comment>
<evidence type="ECO:0000313" key="2">
    <source>
        <dbReference type="Proteomes" id="UP000474640"/>
    </source>
</evidence>
<dbReference type="Proteomes" id="UP000474640">
    <property type="component" value="Unassembled WGS sequence"/>
</dbReference>
<dbReference type="EMBL" id="JAABOJ010000061">
    <property type="protein sequence ID" value="KAF3272914.1"/>
    <property type="molecule type" value="Genomic_DNA"/>
</dbReference>